<proteinExistence type="predicted"/>
<dbReference type="AlphaFoldDB" id="S0FVX4"/>
<gene>
    <name evidence="1" type="ORF">Dpo_5c01210</name>
</gene>
<keyword evidence="2" id="KW-1185">Reference proteome</keyword>
<dbReference type="RefSeq" id="WP_006966286.1">
    <property type="nucleotide sequence ID" value="NZ_APJX01000005.1"/>
</dbReference>
<dbReference type="EMBL" id="APJX01000005">
    <property type="protein sequence ID" value="EMS79198.1"/>
    <property type="molecule type" value="Genomic_DNA"/>
</dbReference>
<organism evidence="1 2">
    <name type="scientific">Desulfotignum phosphitoxidans DSM 13687</name>
    <dbReference type="NCBI Taxonomy" id="1286635"/>
    <lineage>
        <taxon>Bacteria</taxon>
        <taxon>Pseudomonadati</taxon>
        <taxon>Thermodesulfobacteriota</taxon>
        <taxon>Desulfobacteria</taxon>
        <taxon>Desulfobacterales</taxon>
        <taxon>Desulfobacteraceae</taxon>
        <taxon>Desulfotignum</taxon>
    </lineage>
</organism>
<sequence length="74" mass="8477">MARYTLERINQKIALWEAADDAVSTGQQYSMGGRTLTRADADYIDKKLDRLYAEKDRILNRTGRIVAMQGRVAR</sequence>
<dbReference type="InterPro" id="IPR046146">
    <property type="entry name" value="DUF6148"/>
</dbReference>
<dbReference type="OrthoDB" id="5459693at2"/>
<protein>
    <submittedName>
        <fullName evidence="1">Uncharacterized protein</fullName>
    </submittedName>
</protein>
<evidence type="ECO:0000313" key="1">
    <source>
        <dbReference type="EMBL" id="EMS79198.1"/>
    </source>
</evidence>
<comment type="caution">
    <text evidence="1">The sequence shown here is derived from an EMBL/GenBank/DDBJ whole genome shotgun (WGS) entry which is preliminary data.</text>
</comment>
<accession>S0FVX4</accession>
<evidence type="ECO:0000313" key="2">
    <source>
        <dbReference type="Proteomes" id="UP000014216"/>
    </source>
</evidence>
<dbReference type="Proteomes" id="UP000014216">
    <property type="component" value="Unassembled WGS sequence"/>
</dbReference>
<dbReference type="Pfam" id="PF19645">
    <property type="entry name" value="DUF6148"/>
    <property type="match status" value="1"/>
</dbReference>
<reference evidence="1 2" key="1">
    <citation type="journal article" date="2013" name="Genome Announc.">
        <title>Draft Genome Sequence of Desulfotignum phosphitoxidans DSM 13687 Strain FiPS-3.</title>
        <authorList>
            <person name="Poehlein A."/>
            <person name="Daniel R."/>
            <person name="Simeonova D.D."/>
        </authorList>
    </citation>
    <scope>NUCLEOTIDE SEQUENCE [LARGE SCALE GENOMIC DNA]</scope>
    <source>
        <strain evidence="1 2">DSM 13687</strain>
    </source>
</reference>
<name>S0FVX4_9BACT</name>